<evidence type="ECO:0000313" key="6">
    <source>
        <dbReference type="EMBL" id="BAK83589.1"/>
    </source>
</evidence>
<name>G2I642_KOMMN</name>
<keyword evidence="3" id="KW-0238">DNA-binding</keyword>
<dbReference type="GO" id="GO:0003700">
    <property type="term" value="F:DNA-binding transcription factor activity"/>
    <property type="evidence" value="ECO:0007669"/>
    <property type="project" value="InterPro"/>
</dbReference>
<sequence>MPVFSRFMRYFMVVAQCGSIRRASEELHIAASAIDRQILQGEAALGVPLFERLPTGLRLTPAGECLLAEGRGWMRGMQRVRQQIADLQGLRRGHVTIGLIAALACGPVPRLVHMLRHSHPGITIRTNILDNQDIAATVTQGDVDYGLMLDPPPMRDLVVVSSTGVSLGFVALPGHPIAALHSARISLCAAYALVMPEPPLALRHELDGLLAGRDIPLEIAASADNVQMIKSLVTEGLGVGILSNLDVMEEVRAGTLCFIPIIDPRLSSMALALVTNRTRSASFAARLVMGEMARHLFEPA</sequence>
<organism evidence="6 7">
    <name type="scientific">Komagataeibacter medellinensis (strain NBRC 3288 / BCRC 11682 / LMG 1693 / Kondo 51)</name>
    <name type="common">Gluconacetobacter medellinensis</name>
    <dbReference type="NCBI Taxonomy" id="634177"/>
    <lineage>
        <taxon>Bacteria</taxon>
        <taxon>Pseudomonadati</taxon>
        <taxon>Pseudomonadota</taxon>
        <taxon>Alphaproteobacteria</taxon>
        <taxon>Acetobacterales</taxon>
        <taxon>Acetobacteraceae</taxon>
        <taxon>Komagataeibacter</taxon>
    </lineage>
</organism>
<evidence type="ECO:0000256" key="4">
    <source>
        <dbReference type="ARBA" id="ARBA00023163"/>
    </source>
</evidence>
<dbReference type="SUPFAM" id="SSF53850">
    <property type="entry name" value="Periplasmic binding protein-like II"/>
    <property type="match status" value="1"/>
</dbReference>
<dbReference type="Pfam" id="PF03466">
    <property type="entry name" value="LysR_substrate"/>
    <property type="match status" value="1"/>
</dbReference>
<evidence type="ECO:0000256" key="3">
    <source>
        <dbReference type="ARBA" id="ARBA00023125"/>
    </source>
</evidence>
<dbReference type="InterPro" id="IPR005119">
    <property type="entry name" value="LysR_subst-bd"/>
</dbReference>
<reference evidence="7" key="1">
    <citation type="journal article" date="2011" name="J. Bacteriol.">
        <title>Complete genome sequence of NBRC 3288, a unique cellulose-nonproducing strain of Gluconacetobacter xylinus isolated from vinegar.</title>
        <authorList>
            <person name="Ogino H."/>
            <person name="Azuma Y."/>
            <person name="Hosoyama A."/>
            <person name="Nakazawa H."/>
            <person name="Matsutani M."/>
            <person name="Hasegawa A."/>
            <person name="Otsuyama K."/>
            <person name="Matsushita K."/>
            <person name="Fujita N."/>
            <person name="Shirai M."/>
        </authorList>
    </citation>
    <scope>NUCLEOTIDE SEQUENCE [LARGE SCALE GENOMIC DNA]</scope>
    <source>
        <strain evidence="7">NBRC 3288 / BCRC 11682 / LMG 1693</strain>
    </source>
</reference>
<dbReference type="AlphaFoldDB" id="G2I642"/>
<accession>G2I642</accession>
<comment type="similarity">
    <text evidence="1">Belongs to the LysR transcriptional regulatory family.</text>
</comment>
<keyword evidence="2" id="KW-0805">Transcription regulation</keyword>
<dbReference type="EMBL" id="AP012159">
    <property type="protein sequence ID" value="BAK83589.1"/>
    <property type="molecule type" value="Genomic_DNA"/>
</dbReference>
<dbReference type="GO" id="GO:0005829">
    <property type="term" value="C:cytosol"/>
    <property type="evidence" value="ECO:0007669"/>
    <property type="project" value="TreeGrafter"/>
</dbReference>
<protein>
    <submittedName>
        <fullName evidence="6">Transcriptional regulator LysR family</fullName>
    </submittedName>
</protein>
<evidence type="ECO:0000256" key="1">
    <source>
        <dbReference type="ARBA" id="ARBA00009437"/>
    </source>
</evidence>
<dbReference type="InterPro" id="IPR036388">
    <property type="entry name" value="WH-like_DNA-bd_sf"/>
</dbReference>
<dbReference type="eggNOG" id="COG0583">
    <property type="taxonomic scope" value="Bacteria"/>
</dbReference>
<dbReference type="KEGG" id="gxy:GLX_11770"/>
<feature type="domain" description="HTH lysR-type" evidence="5">
    <location>
        <begin position="8"/>
        <end position="60"/>
    </location>
</feature>
<dbReference type="Pfam" id="PF00126">
    <property type="entry name" value="HTH_1"/>
    <property type="match status" value="1"/>
</dbReference>
<evidence type="ECO:0000259" key="5">
    <source>
        <dbReference type="PROSITE" id="PS50931"/>
    </source>
</evidence>
<dbReference type="Gene3D" id="1.10.10.10">
    <property type="entry name" value="Winged helix-like DNA-binding domain superfamily/Winged helix DNA-binding domain"/>
    <property type="match status" value="1"/>
</dbReference>
<gene>
    <name evidence="6" type="ordered locus">GLX_11770</name>
</gene>
<dbReference type="SUPFAM" id="SSF46785">
    <property type="entry name" value="Winged helix' DNA-binding domain"/>
    <property type="match status" value="1"/>
</dbReference>
<dbReference type="Proteomes" id="UP000009044">
    <property type="component" value="Chromosome"/>
</dbReference>
<proteinExistence type="inferred from homology"/>
<keyword evidence="4" id="KW-0804">Transcription</keyword>
<dbReference type="PANTHER" id="PTHR30419:SF8">
    <property type="entry name" value="NITROGEN ASSIMILATION TRANSCRIPTIONAL ACTIVATOR-RELATED"/>
    <property type="match status" value="1"/>
</dbReference>
<dbReference type="GO" id="GO:0003677">
    <property type="term" value="F:DNA binding"/>
    <property type="evidence" value="ECO:0007669"/>
    <property type="project" value="UniProtKB-KW"/>
</dbReference>
<dbReference type="InterPro" id="IPR000847">
    <property type="entry name" value="LysR_HTH_N"/>
</dbReference>
<dbReference type="InterPro" id="IPR050950">
    <property type="entry name" value="HTH-type_LysR_regulators"/>
</dbReference>
<dbReference type="PROSITE" id="PS50931">
    <property type="entry name" value="HTH_LYSR"/>
    <property type="match status" value="1"/>
</dbReference>
<dbReference type="Gene3D" id="3.40.190.10">
    <property type="entry name" value="Periplasmic binding protein-like II"/>
    <property type="match status" value="2"/>
</dbReference>
<dbReference type="RefSeq" id="WP_014105137.1">
    <property type="nucleotide sequence ID" value="NC_016027.1"/>
</dbReference>
<dbReference type="InterPro" id="IPR036390">
    <property type="entry name" value="WH_DNA-bd_sf"/>
</dbReference>
<dbReference type="STRING" id="634177.GLX_11770"/>
<dbReference type="PATRIC" id="fig|634177.7.peg.1355"/>
<dbReference type="PANTHER" id="PTHR30419">
    <property type="entry name" value="HTH-TYPE TRANSCRIPTIONAL REGULATOR YBHD"/>
    <property type="match status" value="1"/>
</dbReference>
<evidence type="ECO:0000313" key="7">
    <source>
        <dbReference type="Proteomes" id="UP000009044"/>
    </source>
</evidence>
<evidence type="ECO:0000256" key="2">
    <source>
        <dbReference type="ARBA" id="ARBA00023015"/>
    </source>
</evidence>
<dbReference type="HOGENOM" id="CLU_039613_6_0_5"/>